<keyword evidence="1" id="KW-1133">Transmembrane helix</keyword>
<keyword evidence="1" id="KW-0472">Membrane</keyword>
<accession>A0A200IZK6</accession>
<reference evidence="3" key="3">
    <citation type="submission" date="2024-03" db="EMBL/GenBank/DDBJ databases">
        <title>The Genome Sequence of Enterococcus sp. DIV0238c.</title>
        <authorList>
            <consortium name="The Broad Institute Genomics Platform"/>
            <consortium name="The Broad Institute Microbial Omics Core"/>
            <consortium name="The Broad Institute Genomic Center for Infectious Diseases"/>
            <person name="Earl A."/>
            <person name="Manson A."/>
            <person name="Gilmore M."/>
            <person name="Schwartman J."/>
            <person name="Shea T."/>
            <person name="Abouelleil A."/>
            <person name="Cao P."/>
            <person name="Chapman S."/>
            <person name="Cusick C."/>
            <person name="Young S."/>
            <person name="Neafsey D."/>
            <person name="Nusbaum C."/>
            <person name="Birren B."/>
        </authorList>
    </citation>
    <scope>NUCLEOTIDE SEQUENCE</scope>
    <source>
        <strain evidence="3">9D6_DIV0238</strain>
    </source>
</reference>
<dbReference type="RefSeq" id="WP_087641785.1">
    <property type="nucleotide sequence ID" value="NZ_CP147246.1"/>
</dbReference>
<sequence length="255" mass="29284">MKNDTKNLITKINSSIDVPKESTYNAIEEGVSLGKRKRRKIRYLFVVKLVTVMCLAVIIMFSSPVTNAIEAIFGAKQTKETYGETSETTPKKIEYNGNSEEYKMIKPIKLEKNTKITQKLLMDYAWVPLLPSESGELQMDVVESEVIVHRFYRNEIGLSYLNVQTGQETLEADKIYSNDKGEPINDYKKPDEIKYKLVGNVLEQQIVFVNSSSESDKGYMELSIVDGFLVMFPKDEYDHKKERQVIMQPVEIMSH</sequence>
<dbReference type="OrthoDB" id="2184510at2"/>
<dbReference type="Proteomes" id="UP000196151">
    <property type="component" value="Chromosome"/>
</dbReference>
<keyword evidence="1" id="KW-0812">Transmembrane</keyword>
<protein>
    <submittedName>
        <fullName evidence="2">Uncharacterized protein</fullName>
    </submittedName>
</protein>
<keyword evidence="4" id="KW-1185">Reference proteome</keyword>
<proteinExistence type="predicted"/>
<evidence type="ECO:0000313" key="2">
    <source>
        <dbReference type="EMBL" id="OUZ30416.1"/>
    </source>
</evidence>
<evidence type="ECO:0000313" key="3">
    <source>
        <dbReference type="EMBL" id="WYJ94509.1"/>
    </source>
</evidence>
<organism evidence="2">
    <name type="scientific">Candidatus Enterococcus dunnyi</name>
    <dbReference type="NCBI Taxonomy" id="1834192"/>
    <lineage>
        <taxon>Bacteria</taxon>
        <taxon>Bacillati</taxon>
        <taxon>Bacillota</taxon>
        <taxon>Bacilli</taxon>
        <taxon>Lactobacillales</taxon>
        <taxon>Enterococcaceae</taxon>
        <taxon>Enterococcus</taxon>
    </lineage>
</organism>
<feature type="transmembrane region" description="Helical" evidence="1">
    <location>
        <begin position="43"/>
        <end position="61"/>
    </location>
</feature>
<name>A0A200IZK6_9ENTE</name>
<gene>
    <name evidence="3" type="ORF">A5889_002022</name>
    <name evidence="2" type="ORF">A5889_002704</name>
</gene>
<dbReference type="EMBL" id="NIBQ01000003">
    <property type="protein sequence ID" value="OUZ30416.1"/>
    <property type="molecule type" value="Genomic_DNA"/>
</dbReference>
<evidence type="ECO:0000313" key="4">
    <source>
        <dbReference type="Proteomes" id="UP000196151"/>
    </source>
</evidence>
<reference evidence="3" key="2">
    <citation type="submission" date="2017-05" db="EMBL/GenBank/DDBJ databases">
        <authorList>
            <consortium name="The Broad Institute Genomics Platform"/>
            <consortium name="The Broad Institute Genomic Center for Infectious Diseases"/>
            <person name="Earl A."/>
            <person name="Manson A."/>
            <person name="Schwartman J."/>
            <person name="Gilmore M."/>
            <person name="Abouelleil A."/>
            <person name="Cao P."/>
            <person name="Chapman S."/>
            <person name="Cusick C."/>
            <person name="Shea T."/>
            <person name="Young S."/>
            <person name="Neafsey D."/>
            <person name="Nusbaum C."/>
            <person name="Birren B."/>
        </authorList>
    </citation>
    <scope>NUCLEOTIDE SEQUENCE</scope>
    <source>
        <strain evidence="3">9D6_DIV0238</strain>
    </source>
</reference>
<evidence type="ECO:0000256" key="1">
    <source>
        <dbReference type="SAM" id="Phobius"/>
    </source>
</evidence>
<dbReference type="EMBL" id="CP147246">
    <property type="protein sequence ID" value="WYJ94509.1"/>
    <property type="molecule type" value="Genomic_DNA"/>
</dbReference>
<reference evidence="2" key="1">
    <citation type="submission" date="2017-05" db="EMBL/GenBank/DDBJ databases">
        <title>The Genome Sequence of Enterococcus sp. 9D6_DIV0238.</title>
        <authorList>
            <consortium name="The Broad Institute Genomics Platform"/>
            <consortium name="The Broad Institute Genomic Center for Infectious Diseases"/>
            <person name="Earl A."/>
            <person name="Manson A."/>
            <person name="Schwartman J."/>
            <person name="Gilmore M."/>
            <person name="Abouelleil A."/>
            <person name="Cao P."/>
            <person name="Chapman S."/>
            <person name="Cusick C."/>
            <person name="Shea T."/>
            <person name="Young S."/>
            <person name="Neafsey D."/>
            <person name="Nusbaum C."/>
            <person name="Birren B."/>
        </authorList>
    </citation>
    <scope>NUCLEOTIDE SEQUENCE [LARGE SCALE GENOMIC DNA]</scope>
    <source>
        <strain evidence="2">9D6_DIV0238</strain>
    </source>
</reference>
<dbReference type="AlphaFoldDB" id="A0A200IZK6"/>